<evidence type="ECO:0000313" key="2">
    <source>
        <dbReference type="Proteomes" id="UP000573729"/>
    </source>
</evidence>
<dbReference type="RefSeq" id="WP_184217250.1">
    <property type="nucleotide sequence ID" value="NZ_JACHMD010000001.1"/>
</dbReference>
<gene>
    <name evidence="1" type="ORF">BKA24_001792</name>
</gene>
<dbReference type="Proteomes" id="UP000573729">
    <property type="component" value="Unassembled WGS sequence"/>
</dbReference>
<protein>
    <submittedName>
        <fullName evidence="1">Uncharacterized protein</fullName>
    </submittedName>
</protein>
<proteinExistence type="predicted"/>
<dbReference type="AlphaFoldDB" id="A0A7W7BSV4"/>
<name>A0A7W7BSV4_9MICO</name>
<organism evidence="1 2">
    <name type="scientific">Microbacterium marinum</name>
    <dbReference type="NCBI Taxonomy" id="421115"/>
    <lineage>
        <taxon>Bacteria</taxon>
        <taxon>Bacillati</taxon>
        <taxon>Actinomycetota</taxon>
        <taxon>Actinomycetes</taxon>
        <taxon>Micrococcales</taxon>
        <taxon>Microbacteriaceae</taxon>
        <taxon>Microbacterium</taxon>
    </lineage>
</organism>
<reference evidence="1 2" key="1">
    <citation type="submission" date="2020-08" db="EMBL/GenBank/DDBJ databases">
        <title>Sequencing the genomes of 1000 actinobacteria strains.</title>
        <authorList>
            <person name="Klenk H.-P."/>
        </authorList>
    </citation>
    <scope>NUCLEOTIDE SEQUENCE [LARGE SCALE GENOMIC DNA]</scope>
    <source>
        <strain evidence="1 2">DSM 24947</strain>
    </source>
</reference>
<comment type="caution">
    <text evidence="1">The sequence shown here is derived from an EMBL/GenBank/DDBJ whole genome shotgun (WGS) entry which is preliminary data.</text>
</comment>
<keyword evidence="2" id="KW-1185">Reference proteome</keyword>
<evidence type="ECO:0000313" key="1">
    <source>
        <dbReference type="EMBL" id="MBB4667083.1"/>
    </source>
</evidence>
<dbReference type="EMBL" id="JACHMD010000001">
    <property type="protein sequence ID" value="MBB4667083.1"/>
    <property type="molecule type" value="Genomic_DNA"/>
</dbReference>
<accession>A0A7W7BSV4</accession>
<sequence length="252" mass="27333">MSADQRTPLQYPTEAAPGVSWEAYFRDYHAARKAAARAKAGEDEPQEPVELAETVTAAFDLTPAQIAALPPRSTPAQVCKRLTSHRWELRVQQSIVSMPPVRYVEASKEGADNDYAAGDVRYPGYYLETVAVGAVKRDATGQIRLAMHATWGLKRGEPIDCGGGAIWLRNPGGGGFQIAQTYDPLDGREIRVGYTKGREPNEIELEEEIPAPLGLKEWLADFAPTAADKKAAEKKAAARAADARDGIWDAAA</sequence>